<dbReference type="PANTHER" id="PTHR30466:SF11">
    <property type="entry name" value="FLAVIN-DEPENDENT MONOOXYGENASE, REDUCTASE SUBUNIT HSAB"/>
    <property type="match status" value="1"/>
</dbReference>
<dbReference type="EMBL" id="JANUCT010000004">
    <property type="protein sequence ID" value="MCS3902739.1"/>
    <property type="molecule type" value="Genomic_DNA"/>
</dbReference>
<dbReference type="PANTHER" id="PTHR30466">
    <property type="entry name" value="FLAVIN REDUCTASE"/>
    <property type="match status" value="1"/>
</dbReference>
<dbReference type="Proteomes" id="UP001204445">
    <property type="component" value="Unassembled WGS sequence"/>
</dbReference>
<name>A0AAE3L0L6_9GAMM</name>
<reference evidence="4" key="1">
    <citation type="submission" date="2022-08" db="EMBL/GenBank/DDBJ databases">
        <title>Genomic Encyclopedia of Type Strains, Phase III (KMG-III): the genomes of soil and plant-associated and newly described type strains.</title>
        <authorList>
            <person name="Whitman W."/>
        </authorList>
    </citation>
    <scope>NUCLEOTIDE SEQUENCE</scope>
    <source>
        <strain evidence="4">HMT 1</strain>
    </source>
</reference>
<dbReference type="Gene3D" id="2.30.110.10">
    <property type="entry name" value="Electron Transport, Fmn-binding Protein, Chain A"/>
    <property type="match status" value="1"/>
</dbReference>
<comment type="caution">
    <text evidence="4">The sequence shown here is derived from an EMBL/GenBank/DDBJ whole genome shotgun (WGS) entry which is preliminary data.</text>
</comment>
<evidence type="ECO:0000259" key="3">
    <source>
        <dbReference type="SMART" id="SM00903"/>
    </source>
</evidence>
<comment type="similarity">
    <text evidence="1">Belongs to the non-flavoprotein flavin reductase family.</text>
</comment>
<dbReference type="SMART" id="SM00903">
    <property type="entry name" value="Flavin_Reduct"/>
    <property type="match status" value="1"/>
</dbReference>
<dbReference type="InterPro" id="IPR050268">
    <property type="entry name" value="NADH-dep_flavin_reductase"/>
</dbReference>
<organism evidence="4 5">
    <name type="scientific">Methylohalomonas lacus</name>
    <dbReference type="NCBI Taxonomy" id="398773"/>
    <lineage>
        <taxon>Bacteria</taxon>
        <taxon>Pseudomonadati</taxon>
        <taxon>Pseudomonadota</taxon>
        <taxon>Gammaproteobacteria</taxon>
        <taxon>Methylohalomonadales</taxon>
        <taxon>Methylohalomonadaceae</taxon>
        <taxon>Methylohalomonas</taxon>
    </lineage>
</organism>
<dbReference type="AlphaFoldDB" id="A0AAE3L0L6"/>
<dbReference type="SUPFAM" id="SSF50475">
    <property type="entry name" value="FMN-binding split barrel"/>
    <property type="match status" value="1"/>
</dbReference>
<dbReference type="Pfam" id="PF01613">
    <property type="entry name" value="Flavin_Reduct"/>
    <property type="match status" value="1"/>
</dbReference>
<accession>A0AAE3L0L6</accession>
<evidence type="ECO:0000313" key="5">
    <source>
        <dbReference type="Proteomes" id="UP001204445"/>
    </source>
</evidence>
<dbReference type="RefSeq" id="WP_259054314.1">
    <property type="nucleotide sequence ID" value="NZ_JANUCT010000004.1"/>
</dbReference>
<evidence type="ECO:0000313" key="4">
    <source>
        <dbReference type="EMBL" id="MCS3902739.1"/>
    </source>
</evidence>
<dbReference type="GO" id="GO:0010181">
    <property type="term" value="F:FMN binding"/>
    <property type="evidence" value="ECO:0007669"/>
    <property type="project" value="InterPro"/>
</dbReference>
<dbReference type="InterPro" id="IPR002563">
    <property type="entry name" value="Flavin_Rdtase-like_dom"/>
</dbReference>
<keyword evidence="5" id="KW-1185">Reference proteome</keyword>
<dbReference type="GO" id="GO:0042602">
    <property type="term" value="F:riboflavin reductase (NADPH) activity"/>
    <property type="evidence" value="ECO:0007669"/>
    <property type="project" value="TreeGrafter"/>
</dbReference>
<evidence type="ECO:0000256" key="1">
    <source>
        <dbReference type="ARBA" id="ARBA00008898"/>
    </source>
</evidence>
<protein>
    <submittedName>
        <fullName evidence="4">Flavin reductase (DIM6/NTAB) family NADH-FMN oxidoreductase RutF</fullName>
    </submittedName>
</protein>
<keyword evidence="2" id="KW-0560">Oxidoreductase</keyword>
<dbReference type="InterPro" id="IPR012349">
    <property type="entry name" value="Split_barrel_FMN-bd"/>
</dbReference>
<evidence type="ECO:0000256" key="2">
    <source>
        <dbReference type="ARBA" id="ARBA00023002"/>
    </source>
</evidence>
<gene>
    <name evidence="4" type="ORF">J2T55_000743</name>
</gene>
<proteinExistence type="inferred from homology"/>
<feature type="domain" description="Flavin reductase like" evidence="3">
    <location>
        <begin position="9"/>
        <end position="156"/>
    </location>
</feature>
<sequence>MARSIAELFQRLTTGIYVIGVADGNRRDAFTAAWLTQVSFDPLMVALSVNPDNASHAMLKNSGRFAVTILKQEQLELARHFGTRSGADTDKLAPIDWAETPAGMPYLKAALAWLDCRVNTITPAGDHELVLASVHAGELLDAEAVPMSDAETGNMDNSAALFPASFPSDHGHS</sequence>